<dbReference type="PANTHER" id="PTHR30426">
    <property type="entry name" value="4-HYDROXY-3-METHYLBUT-2-ENYL DIPHOSPHATE REDUCTASE"/>
    <property type="match status" value="1"/>
</dbReference>
<feature type="binding site" evidence="5">
    <location>
        <position position="160"/>
    </location>
    <ligand>
        <name>(2E)-4-hydroxy-3-methylbut-2-enyl diphosphate</name>
        <dbReference type="ChEBI" id="CHEBI:128753"/>
    </ligand>
</feature>
<dbReference type="HAMAP" id="MF_00191">
    <property type="entry name" value="IspH"/>
    <property type="match status" value="1"/>
</dbReference>
<feature type="binding site" evidence="5">
    <location>
        <position position="12"/>
    </location>
    <ligand>
        <name>[4Fe-4S] cluster</name>
        <dbReference type="ChEBI" id="CHEBI:49883"/>
    </ligand>
</feature>
<keyword evidence="3 5" id="KW-0408">Iron</keyword>
<evidence type="ECO:0000313" key="6">
    <source>
        <dbReference type="EMBL" id="SHI58404.1"/>
    </source>
</evidence>
<dbReference type="EMBL" id="FQZT01000001">
    <property type="protein sequence ID" value="SHI58404.1"/>
    <property type="molecule type" value="Genomic_DNA"/>
</dbReference>
<keyword evidence="5" id="KW-0414">Isoprene biosynthesis</keyword>
<evidence type="ECO:0000256" key="4">
    <source>
        <dbReference type="ARBA" id="ARBA00023014"/>
    </source>
</evidence>
<feature type="binding site" evidence="5">
    <location>
        <position position="216"/>
    </location>
    <ligand>
        <name>dimethylallyl diphosphate</name>
        <dbReference type="ChEBI" id="CHEBI:57623"/>
    </ligand>
</feature>
<feature type="binding site" evidence="5">
    <location>
        <position position="260"/>
    </location>
    <ligand>
        <name>(2E)-4-hydroxy-3-methylbut-2-enyl diphosphate</name>
        <dbReference type="ChEBI" id="CHEBI:128753"/>
    </ligand>
</feature>
<dbReference type="AlphaFoldDB" id="A0A1M6CC90"/>
<dbReference type="GO" id="GO:0050992">
    <property type="term" value="P:dimethylallyl diphosphate biosynthetic process"/>
    <property type="evidence" value="ECO:0007669"/>
    <property type="project" value="UniProtKB-UniRule"/>
</dbReference>
<feature type="binding site" evidence="5">
    <location>
        <position position="72"/>
    </location>
    <ligand>
        <name>isopentenyl diphosphate</name>
        <dbReference type="ChEBI" id="CHEBI:128769"/>
    </ligand>
</feature>
<keyword evidence="5" id="KW-0560">Oxidoreductase</keyword>
<feature type="binding site" evidence="5">
    <location>
        <position position="40"/>
    </location>
    <ligand>
        <name>isopentenyl diphosphate</name>
        <dbReference type="ChEBI" id="CHEBI:128769"/>
    </ligand>
</feature>
<feature type="binding site" evidence="5">
    <location>
        <position position="72"/>
    </location>
    <ligand>
        <name>(2E)-4-hydroxy-3-methylbut-2-enyl diphosphate</name>
        <dbReference type="ChEBI" id="CHEBI:128753"/>
    </ligand>
</feature>
<feature type="binding site" evidence="5">
    <location>
        <position position="40"/>
    </location>
    <ligand>
        <name>(2E)-4-hydroxy-3-methylbut-2-enyl diphosphate</name>
        <dbReference type="ChEBI" id="CHEBI:128753"/>
    </ligand>
</feature>
<comment type="similarity">
    <text evidence="5">Belongs to the IspH family.</text>
</comment>
<dbReference type="PANTHER" id="PTHR30426:SF0">
    <property type="entry name" value="4-HYDROXY-3-METHYLBUT-2-ENYL DIPHOSPHATE REDUCTASE"/>
    <property type="match status" value="1"/>
</dbReference>
<evidence type="ECO:0000256" key="1">
    <source>
        <dbReference type="ARBA" id="ARBA00022485"/>
    </source>
</evidence>
<evidence type="ECO:0000256" key="3">
    <source>
        <dbReference type="ARBA" id="ARBA00023004"/>
    </source>
</evidence>
<feature type="binding site" evidence="5">
    <location>
        <position position="260"/>
    </location>
    <ligand>
        <name>isopentenyl diphosphate</name>
        <dbReference type="ChEBI" id="CHEBI:128769"/>
    </ligand>
</feature>
<feature type="binding site" evidence="5">
    <location>
        <position position="72"/>
    </location>
    <ligand>
        <name>dimethylallyl diphosphate</name>
        <dbReference type="ChEBI" id="CHEBI:57623"/>
    </ligand>
</feature>
<feature type="binding site" evidence="5">
    <location>
        <position position="188"/>
    </location>
    <ligand>
        <name>[4Fe-4S] cluster</name>
        <dbReference type="ChEBI" id="CHEBI:49883"/>
    </ligand>
</feature>
<keyword evidence="4 5" id="KW-0411">Iron-sulfur</keyword>
<comment type="catalytic activity">
    <reaction evidence="5">
        <text>dimethylallyl diphosphate + 2 oxidized [2Fe-2S]-[ferredoxin] + H2O = (2E)-4-hydroxy-3-methylbut-2-enyl diphosphate + 2 reduced [2Fe-2S]-[ferredoxin] + 2 H(+)</text>
        <dbReference type="Rhea" id="RHEA:24825"/>
        <dbReference type="Rhea" id="RHEA-COMP:10000"/>
        <dbReference type="Rhea" id="RHEA-COMP:10001"/>
        <dbReference type="ChEBI" id="CHEBI:15377"/>
        <dbReference type="ChEBI" id="CHEBI:15378"/>
        <dbReference type="ChEBI" id="CHEBI:33737"/>
        <dbReference type="ChEBI" id="CHEBI:33738"/>
        <dbReference type="ChEBI" id="CHEBI:57623"/>
        <dbReference type="ChEBI" id="CHEBI:128753"/>
        <dbReference type="EC" id="1.17.7.4"/>
    </reaction>
</comment>
<sequence>MEIILAKSAGFCFGVKRATQMAFDASSQHEQIHSLGPLIHSPQVVEQLEQQGVRVCKQVAEIPGGAVVVRSHGITAEEMQEIEDKHLQVIDATCPFVKKAQDYAEKLSADGYLVVLVGEADHPEVQGIFSYAKGEAVVVTCADDVKTLPENRKIGIVAQTTQPFENLKEIVDACLIKAKELRVYNTICDATTLRQREARQIAAEVDLMLVVGGFNSANTSRLARLCKEQQPCTHHIETAAQLEQSWFVNKEKVGLTAGASTPGWIIDEVVQRLKKIAAAG</sequence>
<dbReference type="UniPathway" id="UPA00059">
    <property type="reaction ID" value="UER00105"/>
</dbReference>
<name>A0A1M6CC90_MALRU</name>
<accession>A0A1M6CC90</accession>
<comment type="pathway">
    <text evidence="5">Isoprenoid biosynthesis; isopentenyl diphosphate biosynthesis via DXP pathway; isopentenyl diphosphate from 1-deoxy-D-xylulose 5-phosphate: step 6/6.</text>
</comment>
<feature type="binding site" evidence="5">
    <location>
        <position position="218"/>
    </location>
    <ligand>
        <name>(2E)-4-hydroxy-3-methylbut-2-enyl diphosphate</name>
        <dbReference type="ChEBI" id="CHEBI:128753"/>
    </ligand>
</feature>
<gene>
    <name evidence="5" type="primary">ispH</name>
    <name evidence="6" type="ORF">SAMN02745165_00475</name>
</gene>
<comment type="cofactor">
    <cofactor evidence="5">
        <name>[4Fe-4S] cluster</name>
        <dbReference type="ChEBI" id="CHEBI:49883"/>
    </cofactor>
    <text evidence="5">Binds 1 [4Fe-4S] cluster per subunit.</text>
</comment>
<protein>
    <recommendedName>
        <fullName evidence="5">4-hydroxy-3-methylbut-2-enyl diphosphate reductase</fullName>
        <shortName evidence="5">HMBPP reductase</shortName>
        <ecNumber evidence="5">1.17.7.4</ecNumber>
    </recommendedName>
</protein>
<feature type="binding site" evidence="5">
    <location>
        <position position="216"/>
    </location>
    <ligand>
        <name>isopentenyl diphosphate</name>
        <dbReference type="ChEBI" id="CHEBI:128769"/>
    </ligand>
</feature>
<dbReference type="GO" id="GO:0016114">
    <property type="term" value="P:terpenoid biosynthetic process"/>
    <property type="evidence" value="ECO:0007669"/>
    <property type="project" value="UniProtKB-UniRule"/>
</dbReference>
<feature type="binding site" evidence="5">
    <location>
        <position position="122"/>
    </location>
    <ligand>
        <name>(2E)-4-hydroxy-3-methylbut-2-enyl diphosphate</name>
        <dbReference type="ChEBI" id="CHEBI:128753"/>
    </ligand>
</feature>
<dbReference type="GO" id="GO:0019288">
    <property type="term" value="P:isopentenyl diphosphate biosynthetic process, methylerythritol 4-phosphate pathway"/>
    <property type="evidence" value="ECO:0007669"/>
    <property type="project" value="UniProtKB-UniRule"/>
</dbReference>
<dbReference type="GO" id="GO:0051539">
    <property type="term" value="F:4 iron, 4 sulfur cluster binding"/>
    <property type="evidence" value="ECO:0007669"/>
    <property type="project" value="UniProtKB-UniRule"/>
</dbReference>
<dbReference type="Gene3D" id="3.40.1010.20">
    <property type="entry name" value="4-hydroxy-3-methylbut-2-enyl diphosphate reductase, catalytic domain"/>
    <property type="match status" value="2"/>
</dbReference>
<evidence type="ECO:0000256" key="5">
    <source>
        <dbReference type="HAMAP-Rule" id="MF_00191"/>
    </source>
</evidence>
<keyword evidence="2 5" id="KW-0479">Metal-binding</keyword>
<dbReference type="GO" id="GO:0046872">
    <property type="term" value="F:metal ion binding"/>
    <property type="evidence" value="ECO:0007669"/>
    <property type="project" value="UniProtKB-KW"/>
</dbReference>
<comment type="caution">
    <text evidence="5">Lacks conserved residue(s) required for the propagation of feature annotation.</text>
</comment>
<feature type="binding site" evidence="5">
    <location>
        <position position="218"/>
    </location>
    <ligand>
        <name>isopentenyl diphosphate</name>
        <dbReference type="ChEBI" id="CHEBI:128769"/>
    </ligand>
</feature>
<dbReference type="CDD" id="cd13944">
    <property type="entry name" value="lytB_ispH"/>
    <property type="match status" value="1"/>
</dbReference>
<feature type="active site" description="Proton donor" evidence="5">
    <location>
        <position position="124"/>
    </location>
</feature>
<dbReference type="NCBIfam" id="TIGR00216">
    <property type="entry name" value="ispH_lytB"/>
    <property type="match status" value="1"/>
</dbReference>
<dbReference type="OrthoDB" id="9804068at2"/>
<keyword evidence="1 5" id="KW-0004">4Fe-4S</keyword>
<feature type="binding site" evidence="5">
    <location>
        <position position="94"/>
    </location>
    <ligand>
        <name>[4Fe-4S] cluster</name>
        <dbReference type="ChEBI" id="CHEBI:49883"/>
    </ligand>
</feature>
<dbReference type="EC" id="1.17.7.4" evidence="5"/>
<feature type="binding site" evidence="5">
    <location>
        <position position="122"/>
    </location>
    <ligand>
        <name>dimethylallyl diphosphate</name>
        <dbReference type="ChEBI" id="CHEBI:57623"/>
    </ligand>
</feature>
<dbReference type="Proteomes" id="UP000184171">
    <property type="component" value="Unassembled WGS sequence"/>
</dbReference>
<dbReference type="Gene3D" id="3.40.50.11270">
    <property type="match status" value="1"/>
</dbReference>
<dbReference type="NCBIfam" id="NF002187">
    <property type="entry name" value="PRK01045.1-1"/>
    <property type="match status" value="1"/>
</dbReference>
<feature type="binding site" evidence="5">
    <location>
        <position position="260"/>
    </location>
    <ligand>
        <name>dimethylallyl diphosphate</name>
        <dbReference type="ChEBI" id="CHEBI:57623"/>
    </ligand>
</feature>
<organism evidence="6 7">
    <name type="scientific">Malonomonas rubra DSM 5091</name>
    <dbReference type="NCBI Taxonomy" id="1122189"/>
    <lineage>
        <taxon>Bacteria</taxon>
        <taxon>Pseudomonadati</taxon>
        <taxon>Thermodesulfobacteriota</taxon>
        <taxon>Desulfuromonadia</taxon>
        <taxon>Desulfuromonadales</taxon>
        <taxon>Geopsychrobacteraceae</taxon>
        <taxon>Malonomonas</taxon>
    </lineage>
</organism>
<dbReference type="STRING" id="1122189.SAMN02745165_00475"/>
<comment type="function">
    <text evidence="5">Catalyzes the conversion of 1-hydroxy-2-methyl-2-(E)-butenyl 4-diphosphate (HMBPP) into a mixture of isopentenyl diphosphate (IPP) and dimethylallyl diphosphate (DMAPP). Acts in the terminal step of the DOXP/MEP pathway for isoprenoid precursor biosynthesis.</text>
</comment>
<dbReference type="Pfam" id="PF02401">
    <property type="entry name" value="LYTB"/>
    <property type="match status" value="1"/>
</dbReference>
<proteinExistence type="inferred from homology"/>
<feature type="binding site" evidence="5">
    <location>
        <position position="216"/>
    </location>
    <ligand>
        <name>(2E)-4-hydroxy-3-methylbut-2-enyl diphosphate</name>
        <dbReference type="ChEBI" id="CHEBI:128753"/>
    </ligand>
</feature>
<evidence type="ECO:0000313" key="7">
    <source>
        <dbReference type="Proteomes" id="UP000184171"/>
    </source>
</evidence>
<dbReference type="UniPathway" id="UPA00056">
    <property type="reaction ID" value="UER00097"/>
</dbReference>
<evidence type="ECO:0000256" key="2">
    <source>
        <dbReference type="ARBA" id="ARBA00022723"/>
    </source>
</evidence>
<dbReference type="GO" id="GO:0051745">
    <property type="term" value="F:4-hydroxy-3-methylbut-2-enyl diphosphate reductase activity"/>
    <property type="evidence" value="ECO:0007669"/>
    <property type="project" value="UniProtKB-UniRule"/>
</dbReference>
<reference evidence="6 7" key="1">
    <citation type="submission" date="2016-11" db="EMBL/GenBank/DDBJ databases">
        <authorList>
            <person name="Jaros S."/>
            <person name="Januszkiewicz K."/>
            <person name="Wedrychowicz H."/>
        </authorList>
    </citation>
    <scope>NUCLEOTIDE SEQUENCE [LARGE SCALE GENOMIC DNA]</scope>
    <source>
        <strain evidence="6 7">DSM 5091</strain>
    </source>
</reference>
<keyword evidence="7" id="KW-1185">Reference proteome</keyword>
<feature type="binding site" evidence="5">
    <location>
        <position position="122"/>
    </location>
    <ligand>
        <name>isopentenyl diphosphate</name>
        <dbReference type="ChEBI" id="CHEBI:128769"/>
    </ligand>
</feature>
<feature type="binding site" evidence="5">
    <location>
        <position position="218"/>
    </location>
    <ligand>
        <name>dimethylallyl diphosphate</name>
        <dbReference type="ChEBI" id="CHEBI:57623"/>
    </ligand>
</feature>
<comment type="pathway">
    <text evidence="5">Isoprenoid biosynthesis; dimethylallyl diphosphate biosynthesis; dimethylallyl diphosphate from (2E)-4-hydroxy-3-methylbutenyl diphosphate: step 1/1.</text>
</comment>
<dbReference type="RefSeq" id="WP_072905132.1">
    <property type="nucleotide sequence ID" value="NZ_FQZT01000001.1"/>
</dbReference>
<comment type="catalytic activity">
    <reaction evidence="5">
        <text>isopentenyl diphosphate + 2 oxidized [2Fe-2S]-[ferredoxin] + H2O = (2E)-4-hydroxy-3-methylbut-2-enyl diphosphate + 2 reduced [2Fe-2S]-[ferredoxin] + 2 H(+)</text>
        <dbReference type="Rhea" id="RHEA:24488"/>
        <dbReference type="Rhea" id="RHEA-COMP:10000"/>
        <dbReference type="Rhea" id="RHEA-COMP:10001"/>
        <dbReference type="ChEBI" id="CHEBI:15377"/>
        <dbReference type="ChEBI" id="CHEBI:15378"/>
        <dbReference type="ChEBI" id="CHEBI:33737"/>
        <dbReference type="ChEBI" id="CHEBI:33738"/>
        <dbReference type="ChEBI" id="CHEBI:128753"/>
        <dbReference type="ChEBI" id="CHEBI:128769"/>
        <dbReference type="EC" id="1.17.7.4"/>
    </reaction>
</comment>
<feature type="binding site" evidence="5">
    <location>
        <position position="40"/>
    </location>
    <ligand>
        <name>dimethylallyl diphosphate</name>
        <dbReference type="ChEBI" id="CHEBI:57623"/>
    </ligand>
</feature>
<dbReference type="InterPro" id="IPR003451">
    <property type="entry name" value="LytB/IspH"/>
</dbReference>